<name>A0A2U2MYA1_9GAMM</name>
<evidence type="ECO:0000256" key="1">
    <source>
        <dbReference type="ARBA" id="ARBA00001974"/>
    </source>
</evidence>
<organism evidence="7 8">
    <name type="scientific">Sediminicurvatus halobius</name>
    <dbReference type="NCBI Taxonomy" id="2182432"/>
    <lineage>
        <taxon>Bacteria</taxon>
        <taxon>Pseudomonadati</taxon>
        <taxon>Pseudomonadota</taxon>
        <taxon>Gammaproteobacteria</taxon>
        <taxon>Chromatiales</taxon>
        <taxon>Ectothiorhodospiraceae</taxon>
        <taxon>Sediminicurvatus</taxon>
    </lineage>
</organism>
<feature type="domain" description="FAD/NAD(P)-binding" evidence="6">
    <location>
        <begin position="3"/>
        <end position="337"/>
    </location>
</feature>
<protein>
    <submittedName>
        <fullName evidence="7">FAD-dependent oxidoreductase</fullName>
    </submittedName>
</protein>
<evidence type="ECO:0000313" key="7">
    <source>
        <dbReference type="EMBL" id="PWG61916.1"/>
    </source>
</evidence>
<comment type="caution">
    <text evidence="7">The sequence shown here is derived from an EMBL/GenBank/DDBJ whole genome shotgun (WGS) entry which is preliminary data.</text>
</comment>
<evidence type="ECO:0000313" key="8">
    <source>
        <dbReference type="Proteomes" id="UP000245474"/>
    </source>
</evidence>
<evidence type="ECO:0000259" key="6">
    <source>
        <dbReference type="Pfam" id="PF07992"/>
    </source>
</evidence>
<dbReference type="PRINTS" id="PR00368">
    <property type="entry name" value="FADPNR"/>
</dbReference>
<evidence type="ECO:0000256" key="4">
    <source>
        <dbReference type="ARBA" id="ARBA00022827"/>
    </source>
</evidence>
<dbReference type="PRINTS" id="PR00411">
    <property type="entry name" value="PNDRDTASEI"/>
</dbReference>
<dbReference type="PANTHER" id="PTHR42913">
    <property type="entry name" value="APOPTOSIS-INDUCING FACTOR 1"/>
    <property type="match status" value="1"/>
</dbReference>
<dbReference type="PANTHER" id="PTHR42913:SF3">
    <property type="entry name" value="64 KDA MITOCHONDRIAL NADH DEHYDROGENASE (EUROFUNG)"/>
    <property type="match status" value="1"/>
</dbReference>
<dbReference type="GO" id="GO:0003955">
    <property type="term" value="F:NAD(P)H dehydrogenase (quinone) activity"/>
    <property type="evidence" value="ECO:0007669"/>
    <property type="project" value="TreeGrafter"/>
</dbReference>
<dbReference type="InterPro" id="IPR051169">
    <property type="entry name" value="NADH-Q_oxidoreductase"/>
</dbReference>
<dbReference type="InterPro" id="IPR023753">
    <property type="entry name" value="FAD/NAD-binding_dom"/>
</dbReference>
<accession>A0A2U2MYA1</accession>
<dbReference type="OrthoDB" id="9781621at2"/>
<comment type="similarity">
    <text evidence="2">Belongs to the NADH dehydrogenase family.</text>
</comment>
<proteinExistence type="inferred from homology"/>
<dbReference type="AlphaFoldDB" id="A0A2U2MYA1"/>
<evidence type="ECO:0000256" key="5">
    <source>
        <dbReference type="ARBA" id="ARBA00023002"/>
    </source>
</evidence>
<dbReference type="EMBL" id="QFFI01000025">
    <property type="protein sequence ID" value="PWG61916.1"/>
    <property type="molecule type" value="Genomic_DNA"/>
</dbReference>
<evidence type="ECO:0000256" key="2">
    <source>
        <dbReference type="ARBA" id="ARBA00005272"/>
    </source>
</evidence>
<gene>
    <name evidence="7" type="ORF">DEM34_14260</name>
</gene>
<dbReference type="Gene3D" id="3.50.50.100">
    <property type="match status" value="1"/>
</dbReference>
<reference evidence="7 8" key="1">
    <citation type="submission" date="2018-05" db="EMBL/GenBank/DDBJ databases">
        <title>Spiribacter halobius sp. nov., a moderately halophilic bacterium isolated from marine solar saltern.</title>
        <authorList>
            <person name="Zheng W.-S."/>
            <person name="Lu D.-C."/>
            <person name="Du Z.-J."/>
        </authorList>
    </citation>
    <scope>NUCLEOTIDE SEQUENCE [LARGE SCALE GENOMIC DNA]</scope>
    <source>
        <strain evidence="7 8">E85</strain>
    </source>
</reference>
<dbReference type="Proteomes" id="UP000245474">
    <property type="component" value="Unassembled WGS sequence"/>
</dbReference>
<dbReference type="Pfam" id="PF07992">
    <property type="entry name" value="Pyr_redox_2"/>
    <property type="match status" value="1"/>
</dbReference>
<keyword evidence="5" id="KW-0560">Oxidoreductase</keyword>
<keyword evidence="8" id="KW-1185">Reference proteome</keyword>
<dbReference type="GO" id="GO:0019646">
    <property type="term" value="P:aerobic electron transport chain"/>
    <property type="evidence" value="ECO:0007669"/>
    <property type="project" value="TreeGrafter"/>
</dbReference>
<comment type="cofactor">
    <cofactor evidence="1">
        <name>FAD</name>
        <dbReference type="ChEBI" id="CHEBI:57692"/>
    </cofactor>
</comment>
<dbReference type="InterPro" id="IPR036188">
    <property type="entry name" value="FAD/NAD-bd_sf"/>
</dbReference>
<keyword evidence="3" id="KW-0285">Flavoprotein</keyword>
<keyword evidence="4" id="KW-0274">FAD</keyword>
<dbReference type="SUPFAM" id="SSF51905">
    <property type="entry name" value="FAD/NAD(P)-binding domain"/>
    <property type="match status" value="1"/>
</dbReference>
<sequence length="432" mass="46736">MPHVVVVGGGAGGLELASRLGRRAGRRERIRVTLVDASLTHLWKPLLHEVAAGTLDSGADALDYLAQARQHGFTYQLGRMVGLDRGRRRVRLAAITDEAGRALVPARELDYDWLVLAVGSVSNDFGTPGVAEHCVFLDDAAAAERFQQMLMRALLGAQLQETPLAPEQLSVAIVGGGATGVELAAELRSAARKAAGYGLDRIDPERDLTLTVIEAAERILPALSPGLSAKTHARLEELGVRVLTGRPVTEVTDRGMHVEGGEFVPAELRVWSAGIRAPAWLQELEGLATTRSGQLVVDECLRTADPRVFALGDCAAQTPPGADRPLPPRAQTASQQAEYLARHLPALIAGRTPPPFVYRDYGSLISLTERHAVGRLMGSVFGNWMIEGLLARAAYASLYRKHLAVVHGLPRMLLISTLQWLARRTRPRLKLH</sequence>
<evidence type="ECO:0000256" key="3">
    <source>
        <dbReference type="ARBA" id="ARBA00022630"/>
    </source>
</evidence>